<sequence>MTDQNADAHSVVDSPSSPYQQLRQDTLRAYETMYGSLDNHYSLGNTPFSPLSDLQILESSFRRLGVSDPNARQQQLLDHRQQQLLDHRQSNQYPFDGRDRGMNVRDYHNLSYYLHPTEREQLDQAAQRLLFSQDNNYDVYKSYDNCSHGRSNSGLTGRSPYIGFNGDLGEFPLTSRNHNLCDQNPWSFSHVPGTRTNRHDPYTMDNSRAKDTILSRAKDAVESAKLQKVIVEGSRDTVHKIFDELKTHVCELMIDPVGHQVFQKIIEKCTNEQTTQILDIVIQQPIQFVRICGDTHGTRAIQDLMRSLCSEEQISRFMQTVCHVALLLTKSTNTNHVISFCFRHFSPLQTHCLLQVIVQNCYQIALDQHGCCMLEQCIGKSPREIRDPLISGILTNSLSLCINRYGNYAVQYVLEMENCQVAASLSQYLDGHYVQLSCDKFGSHVVQKCLETRQFNSRRIINELISDIDSILVDRFGNYVIQTAWVVSQVRIKHILHSLCDDMRSKLFYHINKNYPLMRCNMYGRKILEKLSLWI</sequence>
<dbReference type="InterPro" id="IPR011989">
    <property type="entry name" value="ARM-like"/>
</dbReference>
<protein>
    <recommendedName>
        <fullName evidence="8">PUM-HD domain-containing protein</fullName>
    </recommendedName>
</protein>
<name>A0A3P6ATN3_BRACM</name>
<dbReference type="InterPro" id="IPR033133">
    <property type="entry name" value="PUM-HD"/>
</dbReference>
<feature type="region of interest" description="Disordered" evidence="7">
    <location>
        <begin position="1"/>
        <end position="21"/>
    </location>
</feature>
<evidence type="ECO:0000256" key="4">
    <source>
        <dbReference type="ARBA" id="ARBA00022845"/>
    </source>
</evidence>
<keyword evidence="4" id="KW-0810">Translation regulation</keyword>
<feature type="repeat" description="Pumilio" evidence="6">
    <location>
        <begin position="244"/>
        <end position="279"/>
    </location>
</feature>
<dbReference type="InterPro" id="IPR001313">
    <property type="entry name" value="Pumilio_RNA-bd_rpt"/>
</dbReference>
<feature type="repeat" description="Pumilio" evidence="6">
    <location>
        <begin position="427"/>
        <end position="466"/>
    </location>
</feature>
<evidence type="ECO:0000259" key="8">
    <source>
        <dbReference type="PROSITE" id="PS50303"/>
    </source>
</evidence>
<feature type="repeat" description="Pumilio" evidence="6">
    <location>
        <begin position="355"/>
        <end position="391"/>
    </location>
</feature>
<dbReference type="SUPFAM" id="SSF48371">
    <property type="entry name" value="ARM repeat"/>
    <property type="match status" value="1"/>
</dbReference>
<evidence type="ECO:0000256" key="6">
    <source>
        <dbReference type="PROSITE-ProRule" id="PRU00317"/>
    </source>
</evidence>
<dbReference type="InterPro" id="IPR016024">
    <property type="entry name" value="ARM-type_fold"/>
</dbReference>
<evidence type="ECO:0000256" key="7">
    <source>
        <dbReference type="SAM" id="MobiDB-lite"/>
    </source>
</evidence>
<dbReference type="GO" id="GO:0006417">
    <property type="term" value="P:regulation of translation"/>
    <property type="evidence" value="ECO:0007669"/>
    <property type="project" value="UniProtKB-KW"/>
</dbReference>
<dbReference type="AlphaFoldDB" id="A0A3P6ATN3"/>
<reference evidence="9" key="1">
    <citation type="submission" date="2018-11" db="EMBL/GenBank/DDBJ databases">
        <authorList>
            <consortium name="Genoscope - CEA"/>
            <person name="William W."/>
        </authorList>
    </citation>
    <scope>NUCLEOTIDE SEQUENCE</scope>
</reference>
<dbReference type="Pfam" id="PF22493">
    <property type="entry name" value="PUF_NOP9"/>
    <property type="match status" value="1"/>
</dbReference>
<keyword evidence="5" id="KW-0694">RNA-binding</keyword>
<proteinExistence type="predicted"/>
<accession>A0A3P6ATN3</accession>
<evidence type="ECO:0000256" key="5">
    <source>
        <dbReference type="ARBA" id="ARBA00022884"/>
    </source>
</evidence>
<dbReference type="PANTHER" id="PTHR12537:SF63">
    <property type="entry name" value="PUMILIO HOMOLOG 15"/>
    <property type="match status" value="1"/>
</dbReference>
<organism evidence="9">
    <name type="scientific">Brassica campestris</name>
    <name type="common">Field mustard</name>
    <dbReference type="NCBI Taxonomy" id="3711"/>
    <lineage>
        <taxon>Eukaryota</taxon>
        <taxon>Viridiplantae</taxon>
        <taxon>Streptophyta</taxon>
        <taxon>Embryophyta</taxon>
        <taxon>Tracheophyta</taxon>
        <taxon>Spermatophyta</taxon>
        <taxon>Magnoliopsida</taxon>
        <taxon>eudicotyledons</taxon>
        <taxon>Gunneridae</taxon>
        <taxon>Pentapetalae</taxon>
        <taxon>rosids</taxon>
        <taxon>malvids</taxon>
        <taxon>Brassicales</taxon>
        <taxon>Brassicaceae</taxon>
        <taxon>Brassiceae</taxon>
        <taxon>Brassica</taxon>
    </lineage>
</organism>
<dbReference type="PANTHER" id="PTHR12537">
    <property type="entry name" value="RNA BINDING PROTEIN PUMILIO-RELATED"/>
    <property type="match status" value="1"/>
</dbReference>
<evidence type="ECO:0000256" key="1">
    <source>
        <dbReference type="ARBA" id="ARBA00004496"/>
    </source>
</evidence>
<comment type="subcellular location">
    <subcellularLocation>
        <location evidence="1">Cytoplasm</location>
    </subcellularLocation>
</comment>
<keyword evidence="3" id="KW-0677">Repeat</keyword>
<evidence type="ECO:0000256" key="2">
    <source>
        <dbReference type="ARBA" id="ARBA00022490"/>
    </source>
</evidence>
<dbReference type="PROSITE" id="PS50303">
    <property type="entry name" value="PUM_HD"/>
    <property type="match status" value="1"/>
</dbReference>
<evidence type="ECO:0000256" key="3">
    <source>
        <dbReference type="ARBA" id="ARBA00022737"/>
    </source>
</evidence>
<dbReference type="EMBL" id="LR031574">
    <property type="protein sequence ID" value="VDC97296.1"/>
    <property type="molecule type" value="Genomic_DNA"/>
</dbReference>
<dbReference type="SMART" id="SM00025">
    <property type="entry name" value="Pumilio"/>
    <property type="match status" value="7"/>
</dbReference>
<keyword evidence="2" id="KW-0963">Cytoplasm</keyword>
<feature type="domain" description="PUM-HD" evidence="8">
    <location>
        <begin position="185"/>
        <end position="535"/>
    </location>
</feature>
<dbReference type="GO" id="GO:0003723">
    <property type="term" value="F:RNA binding"/>
    <property type="evidence" value="ECO:0007669"/>
    <property type="project" value="UniProtKB-KW"/>
</dbReference>
<dbReference type="GO" id="GO:0005737">
    <property type="term" value="C:cytoplasm"/>
    <property type="evidence" value="ECO:0007669"/>
    <property type="project" value="UniProtKB-SubCell"/>
</dbReference>
<dbReference type="Gene3D" id="1.25.10.10">
    <property type="entry name" value="Leucine-rich Repeat Variant"/>
    <property type="match status" value="1"/>
</dbReference>
<evidence type="ECO:0000313" key="9">
    <source>
        <dbReference type="EMBL" id="VDC97296.1"/>
    </source>
</evidence>
<dbReference type="PROSITE" id="PS50302">
    <property type="entry name" value="PUM"/>
    <property type="match status" value="3"/>
</dbReference>
<gene>
    <name evidence="9" type="ORF">BRAA07T28952Z</name>
</gene>
<dbReference type="Pfam" id="PF00806">
    <property type="entry name" value="PUF"/>
    <property type="match status" value="1"/>
</dbReference>